<reference evidence="2 3" key="1">
    <citation type="journal article" date="2018" name="Int. J. Syst. Evol. Microbiol.">
        <title>Glycomyces paridis sp. nov., isolated from the medicinal plant Paris polyphylla.</title>
        <authorList>
            <person name="Fang X.M."/>
            <person name="Bai J.L."/>
            <person name="Su J."/>
            <person name="Zhao L.L."/>
            <person name="Liu H.Y."/>
            <person name="Ma B.P."/>
            <person name="Zhang Y.Q."/>
            <person name="Yu L.Y."/>
        </authorList>
    </citation>
    <scope>NUCLEOTIDE SEQUENCE [LARGE SCALE GENOMIC DNA]</scope>
    <source>
        <strain evidence="2 3">CPCC 204357</strain>
    </source>
</reference>
<dbReference type="AlphaFoldDB" id="A0A4V4HQ05"/>
<feature type="transmembrane region" description="Helical" evidence="1">
    <location>
        <begin position="52"/>
        <end position="76"/>
    </location>
</feature>
<evidence type="ECO:0000256" key="1">
    <source>
        <dbReference type="SAM" id="Phobius"/>
    </source>
</evidence>
<dbReference type="Proteomes" id="UP000305792">
    <property type="component" value="Unassembled WGS sequence"/>
</dbReference>
<feature type="transmembrane region" description="Helical" evidence="1">
    <location>
        <begin position="97"/>
        <end position="124"/>
    </location>
</feature>
<dbReference type="Pfam" id="PF12730">
    <property type="entry name" value="ABC2_membrane_4"/>
    <property type="match status" value="1"/>
</dbReference>
<feature type="transmembrane region" description="Helical" evidence="1">
    <location>
        <begin position="169"/>
        <end position="187"/>
    </location>
</feature>
<feature type="transmembrane region" description="Helical" evidence="1">
    <location>
        <begin position="222"/>
        <end position="244"/>
    </location>
</feature>
<sequence>MRAFGRATAAEWVKLRSVRSTAVTLSVFAALSLGFGWLVSGSIEDAFFNGDTLAATFMGLLVTQLVLVTFAVSCVGSEYSSGTVRAALAAVPSRGRLFAAKMVAVGGAAAAVVLPVELAVFAVVQARAGERAVPWAAWGTVESLLGGWIGLTLMCVFAAAVTVVTRSTVWTLAILLPVLFLSGQGLGNLDPIRPVVQYFPDQVSMVIMHMTIPGDPTFGRDYGAWTGIAILVAWTGAALAGGWLSMRRRDG</sequence>
<gene>
    <name evidence="2" type="ORF">E9998_00270</name>
</gene>
<feature type="transmembrane region" description="Helical" evidence="1">
    <location>
        <begin position="144"/>
        <end position="164"/>
    </location>
</feature>
<accession>A0A4V4HQ05</accession>
<dbReference type="EMBL" id="STGX01000001">
    <property type="protein sequence ID" value="THV31936.1"/>
    <property type="molecule type" value="Genomic_DNA"/>
</dbReference>
<feature type="transmembrane region" description="Helical" evidence="1">
    <location>
        <begin position="21"/>
        <end position="40"/>
    </location>
</feature>
<protein>
    <submittedName>
        <fullName evidence="2">ABC transporter permease</fullName>
    </submittedName>
</protein>
<organism evidence="2 3">
    <name type="scientific">Glycomyces paridis</name>
    <dbReference type="NCBI Taxonomy" id="2126555"/>
    <lineage>
        <taxon>Bacteria</taxon>
        <taxon>Bacillati</taxon>
        <taxon>Actinomycetota</taxon>
        <taxon>Actinomycetes</taxon>
        <taxon>Glycomycetales</taxon>
        <taxon>Glycomycetaceae</taxon>
        <taxon>Glycomyces</taxon>
    </lineage>
</organism>
<evidence type="ECO:0000313" key="2">
    <source>
        <dbReference type="EMBL" id="THV31936.1"/>
    </source>
</evidence>
<keyword evidence="1" id="KW-0472">Membrane</keyword>
<evidence type="ECO:0000313" key="3">
    <source>
        <dbReference type="Proteomes" id="UP000305792"/>
    </source>
</evidence>
<proteinExistence type="predicted"/>
<keyword evidence="1" id="KW-0812">Transmembrane</keyword>
<name>A0A4V4HQ05_9ACTN</name>
<keyword evidence="1" id="KW-1133">Transmembrane helix</keyword>
<comment type="caution">
    <text evidence="2">The sequence shown here is derived from an EMBL/GenBank/DDBJ whole genome shotgun (WGS) entry which is preliminary data.</text>
</comment>
<keyword evidence="3" id="KW-1185">Reference proteome</keyword>